<keyword evidence="2" id="KW-1185">Reference proteome</keyword>
<dbReference type="Proteomes" id="UP000518266">
    <property type="component" value="Unassembled WGS sequence"/>
</dbReference>
<protein>
    <submittedName>
        <fullName evidence="1">Uncharacterized protein</fullName>
    </submittedName>
</protein>
<dbReference type="EMBL" id="JAAKFY010000026">
    <property type="protein sequence ID" value="KAF3833496.1"/>
    <property type="molecule type" value="Genomic_DNA"/>
</dbReference>
<name>A0A7J5X918_DISMA</name>
<dbReference type="AlphaFoldDB" id="A0A7J5X918"/>
<feature type="non-terminal residue" evidence="1">
    <location>
        <position position="75"/>
    </location>
</feature>
<reference evidence="1 2" key="1">
    <citation type="submission" date="2020-03" db="EMBL/GenBank/DDBJ databases">
        <title>Dissostichus mawsoni Genome sequencing and assembly.</title>
        <authorList>
            <person name="Park H."/>
        </authorList>
    </citation>
    <scope>NUCLEOTIDE SEQUENCE [LARGE SCALE GENOMIC DNA]</scope>
    <source>
        <strain evidence="1">DM0001</strain>
        <tissue evidence="1">Muscle</tissue>
    </source>
</reference>
<sequence>MASLVLTESSHTGSKLDARLKVRLARLQWEKEEREREFQLRRELEIRNAVEVGVPVSEAVGVDLAQSDVDLCSVS</sequence>
<proteinExistence type="predicted"/>
<accession>A0A7J5X918</accession>
<organism evidence="1 2">
    <name type="scientific">Dissostichus mawsoni</name>
    <name type="common">Antarctic cod</name>
    <dbReference type="NCBI Taxonomy" id="36200"/>
    <lineage>
        <taxon>Eukaryota</taxon>
        <taxon>Metazoa</taxon>
        <taxon>Chordata</taxon>
        <taxon>Craniata</taxon>
        <taxon>Vertebrata</taxon>
        <taxon>Euteleostomi</taxon>
        <taxon>Actinopterygii</taxon>
        <taxon>Neopterygii</taxon>
        <taxon>Teleostei</taxon>
        <taxon>Neoteleostei</taxon>
        <taxon>Acanthomorphata</taxon>
        <taxon>Eupercaria</taxon>
        <taxon>Perciformes</taxon>
        <taxon>Notothenioidei</taxon>
        <taxon>Nototheniidae</taxon>
        <taxon>Dissostichus</taxon>
    </lineage>
</organism>
<gene>
    <name evidence="1" type="ORF">F7725_024700</name>
</gene>
<evidence type="ECO:0000313" key="2">
    <source>
        <dbReference type="Proteomes" id="UP000518266"/>
    </source>
</evidence>
<comment type="caution">
    <text evidence="1">The sequence shown here is derived from an EMBL/GenBank/DDBJ whole genome shotgun (WGS) entry which is preliminary data.</text>
</comment>
<evidence type="ECO:0000313" key="1">
    <source>
        <dbReference type="EMBL" id="KAF3833496.1"/>
    </source>
</evidence>